<dbReference type="Proteomes" id="UP001270362">
    <property type="component" value="Unassembled WGS sequence"/>
</dbReference>
<feature type="region of interest" description="Disordered" evidence="1">
    <location>
        <begin position="132"/>
        <end position="174"/>
    </location>
</feature>
<keyword evidence="3" id="KW-1185">Reference proteome</keyword>
<accession>A0AAE0XBA0</accession>
<name>A0AAE0XBA0_9PEZI</name>
<evidence type="ECO:0000313" key="3">
    <source>
        <dbReference type="Proteomes" id="UP001270362"/>
    </source>
</evidence>
<sequence length="257" mass="28313">MDSHYGQIGHERGPGNSSPAVIPPILETSAYAHVLLDRVHESSDYHPPPDPYPLDRQDNVHDEAVDLNEPATAACSQDFDNSPLSLRPQPISLSVAGTPDHEYQGQSGVYRSAQDSADLTCSAGVRYYPQSLNIQPTDDGRGNGMSSSADHERDCGTGRKCKRSHIPTEDSDHSSVTHRWSSCMACNAKKNSIRDHIVHQVLTNAMPRILEILQRELEQLDDSSTLDHKPLYQDADSDTSFSAEILPMELETISARL</sequence>
<dbReference type="EMBL" id="JAULSO010000002">
    <property type="protein sequence ID" value="KAK3689412.1"/>
    <property type="molecule type" value="Genomic_DNA"/>
</dbReference>
<dbReference type="AlphaFoldDB" id="A0AAE0XBA0"/>
<feature type="region of interest" description="Disordered" evidence="1">
    <location>
        <begin position="1"/>
        <end position="22"/>
    </location>
</feature>
<reference evidence="2" key="2">
    <citation type="submission" date="2023-06" db="EMBL/GenBank/DDBJ databases">
        <authorList>
            <consortium name="Lawrence Berkeley National Laboratory"/>
            <person name="Haridas S."/>
            <person name="Hensen N."/>
            <person name="Bonometti L."/>
            <person name="Westerberg I."/>
            <person name="Brannstrom I.O."/>
            <person name="Guillou S."/>
            <person name="Cros-Aarteil S."/>
            <person name="Calhoun S."/>
            <person name="Kuo A."/>
            <person name="Mondo S."/>
            <person name="Pangilinan J."/>
            <person name="Riley R."/>
            <person name="Labutti K."/>
            <person name="Andreopoulos B."/>
            <person name="Lipzen A."/>
            <person name="Chen C."/>
            <person name="Yanf M."/>
            <person name="Daum C."/>
            <person name="Ng V."/>
            <person name="Clum A."/>
            <person name="Steindorff A."/>
            <person name="Ohm R."/>
            <person name="Martin F."/>
            <person name="Silar P."/>
            <person name="Natvig D."/>
            <person name="Lalanne C."/>
            <person name="Gautier V."/>
            <person name="Ament-Velasquez S.L."/>
            <person name="Kruys A."/>
            <person name="Hutchinson M.I."/>
            <person name="Powell A.J."/>
            <person name="Barry K."/>
            <person name="Miller A.N."/>
            <person name="Grigoriev I.V."/>
            <person name="Debuchy R."/>
            <person name="Gladieux P."/>
            <person name="Thoren M.H."/>
            <person name="Johannesson H."/>
        </authorList>
    </citation>
    <scope>NUCLEOTIDE SEQUENCE</scope>
    <source>
        <strain evidence="2">CBS 314.62</strain>
    </source>
</reference>
<reference evidence="2" key="1">
    <citation type="journal article" date="2023" name="Mol. Phylogenet. Evol.">
        <title>Genome-scale phylogeny and comparative genomics of the fungal order Sordariales.</title>
        <authorList>
            <person name="Hensen N."/>
            <person name="Bonometti L."/>
            <person name="Westerberg I."/>
            <person name="Brannstrom I.O."/>
            <person name="Guillou S."/>
            <person name="Cros-Aarteil S."/>
            <person name="Calhoun S."/>
            <person name="Haridas S."/>
            <person name="Kuo A."/>
            <person name="Mondo S."/>
            <person name="Pangilinan J."/>
            <person name="Riley R."/>
            <person name="LaButti K."/>
            <person name="Andreopoulos B."/>
            <person name="Lipzen A."/>
            <person name="Chen C."/>
            <person name="Yan M."/>
            <person name="Daum C."/>
            <person name="Ng V."/>
            <person name="Clum A."/>
            <person name="Steindorff A."/>
            <person name="Ohm R.A."/>
            <person name="Martin F."/>
            <person name="Silar P."/>
            <person name="Natvig D.O."/>
            <person name="Lalanne C."/>
            <person name="Gautier V."/>
            <person name="Ament-Velasquez S.L."/>
            <person name="Kruys A."/>
            <person name="Hutchinson M.I."/>
            <person name="Powell A.J."/>
            <person name="Barry K."/>
            <person name="Miller A.N."/>
            <person name="Grigoriev I.V."/>
            <person name="Debuchy R."/>
            <person name="Gladieux P."/>
            <person name="Hiltunen Thoren M."/>
            <person name="Johannesson H."/>
        </authorList>
    </citation>
    <scope>NUCLEOTIDE SEQUENCE</scope>
    <source>
        <strain evidence="2">CBS 314.62</strain>
    </source>
</reference>
<proteinExistence type="predicted"/>
<protein>
    <submittedName>
        <fullName evidence="2">Uncharacterized protein</fullName>
    </submittedName>
</protein>
<feature type="compositionally biased region" description="Basic and acidic residues" evidence="1">
    <location>
        <begin position="1"/>
        <end position="13"/>
    </location>
</feature>
<comment type="caution">
    <text evidence="2">The sequence shown here is derived from an EMBL/GenBank/DDBJ whole genome shotgun (WGS) entry which is preliminary data.</text>
</comment>
<evidence type="ECO:0000313" key="2">
    <source>
        <dbReference type="EMBL" id="KAK3689412.1"/>
    </source>
</evidence>
<evidence type="ECO:0000256" key="1">
    <source>
        <dbReference type="SAM" id="MobiDB-lite"/>
    </source>
</evidence>
<gene>
    <name evidence="2" type="ORF">B0T22DRAFT_461467</name>
</gene>
<organism evidence="2 3">
    <name type="scientific">Podospora appendiculata</name>
    <dbReference type="NCBI Taxonomy" id="314037"/>
    <lineage>
        <taxon>Eukaryota</taxon>
        <taxon>Fungi</taxon>
        <taxon>Dikarya</taxon>
        <taxon>Ascomycota</taxon>
        <taxon>Pezizomycotina</taxon>
        <taxon>Sordariomycetes</taxon>
        <taxon>Sordariomycetidae</taxon>
        <taxon>Sordariales</taxon>
        <taxon>Podosporaceae</taxon>
        <taxon>Podospora</taxon>
    </lineage>
</organism>